<dbReference type="NCBIfam" id="NF011695">
    <property type="entry name" value="PRK15115.1"/>
    <property type="match status" value="1"/>
</dbReference>
<dbReference type="Gene3D" id="1.10.10.60">
    <property type="entry name" value="Homeodomain-like"/>
    <property type="match status" value="1"/>
</dbReference>
<name>A0A1B7IME1_9ENTR</name>
<dbReference type="FunFam" id="3.40.50.300:FF:000006">
    <property type="entry name" value="DNA-binding transcriptional regulator NtrC"/>
    <property type="match status" value="1"/>
</dbReference>
<dbReference type="SUPFAM" id="SSF52540">
    <property type="entry name" value="P-loop containing nucleoside triphosphate hydrolases"/>
    <property type="match status" value="1"/>
</dbReference>
<keyword evidence="1" id="KW-0547">Nucleotide-binding</keyword>
<dbReference type="Pfam" id="PF25601">
    <property type="entry name" value="AAA_lid_14"/>
    <property type="match status" value="1"/>
</dbReference>
<evidence type="ECO:0000256" key="5">
    <source>
        <dbReference type="ARBA" id="ARBA00023163"/>
    </source>
</evidence>
<keyword evidence="2" id="KW-0067">ATP-binding</keyword>
<dbReference type="PROSITE" id="PS50110">
    <property type="entry name" value="RESPONSE_REGULATORY"/>
    <property type="match status" value="1"/>
</dbReference>
<dbReference type="SMART" id="SM00382">
    <property type="entry name" value="AAA"/>
    <property type="match status" value="1"/>
</dbReference>
<dbReference type="Pfam" id="PF00158">
    <property type="entry name" value="Sigma54_activat"/>
    <property type="match status" value="1"/>
</dbReference>
<sequence length="445" mass="49200">MTQRKPARLLLVDDDPGLLKLLGMRLTSEGYTVLTAESGAEGLRLLGREKIDLVISDLRMDEMDGMALFAEVQKVQPGMPVIILTAHGSIPDAVAATQQGVFSFLTKPVDKDALYKAIDDALEHTVSAGDDMWRDTIVTRSPGMLRLLDQARMVAQSDVSVLINGQSGTGKEILAQAIHNASPRSKKAFIAINCGALPEQLLESELFGHSRGAFTGAVSSREGLFQAAEGGTLFLDEIGDMPIPLQVKLLRVLQERKVRPLGSNRDLDIDVRILSATHRDLPKAMERGEFREDLFYRLNVVSLKIPALQERAEDVPLLANHLLRQSADRHKPFVRSFSTDAMKRLMAASWPGNVRQLVNVIEQCVALTSAPVISEALVQQALEGENTALPTFVEARNQFELNYLRKLLQMTKGNVTQAARVAGRNRTEFYKLLSRHELDANDFKE</sequence>
<accession>A0A1B7IME1</accession>
<feature type="domain" description="Response regulatory" evidence="8">
    <location>
        <begin position="8"/>
        <end position="122"/>
    </location>
</feature>
<dbReference type="InterPro" id="IPR025662">
    <property type="entry name" value="Sigma_54_int_dom_ATP-bd_1"/>
</dbReference>
<dbReference type="PROSITE" id="PS00675">
    <property type="entry name" value="SIGMA54_INTERACT_1"/>
    <property type="match status" value="1"/>
</dbReference>
<evidence type="ECO:0000313" key="10">
    <source>
        <dbReference type="Proteomes" id="UP000078410"/>
    </source>
</evidence>
<dbReference type="Gene3D" id="3.40.50.2300">
    <property type="match status" value="1"/>
</dbReference>
<feature type="domain" description="Sigma-54 factor interaction" evidence="7">
    <location>
        <begin position="137"/>
        <end position="366"/>
    </location>
</feature>
<dbReference type="InterPro" id="IPR009057">
    <property type="entry name" value="Homeodomain-like_sf"/>
</dbReference>
<evidence type="ECO:0000256" key="1">
    <source>
        <dbReference type="ARBA" id="ARBA00022741"/>
    </source>
</evidence>
<dbReference type="InterPro" id="IPR058031">
    <property type="entry name" value="AAA_lid_NorR"/>
</dbReference>
<dbReference type="OrthoDB" id="9804019at2"/>
<dbReference type="Gene3D" id="3.40.50.300">
    <property type="entry name" value="P-loop containing nucleotide triphosphate hydrolases"/>
    <property type="match status" value="1"/>
</dbReference>
<dbReference type="RefSeq" id="WP_064560336.1">
    <property type="nucleotide sequence ID" value="NZ_LXER01000022.1"/>
</dbReference>
<evidence type="ECO:0000313" key="9">
    <source>
        <dbReference type="EMBL" id="OAT30744.1"/>
    </source>
</evidence>
<dbReference type="PROSITE" id="PS00688">
    <property type="entry name" value="SIGMA54_INTERACT_3"/>
    <property type="match status" value="1"/>
</dbReference>
<gene>
    <name evidence="9" type="ORF">M975_2775</name>
</gene>
<dbReference type="InterPro" id="IPR001789">
    <property type="entry name" value="Sig_transdc_resp-reg_receiver"/>
</dbReference>
<dbReference type="InterPro" id="IPR027417">
    <property type="entry name" value="P-loop_NTPase"/>
</dbReference>
<reference evidence="9 10" key="1">
    <citation type="submission" date="2016-04" db="EMBL/GenBank/DDBJ databases">
        <title>ATOL: Assembling a taxonomically balanced genome-scale reconstruction of the evolutionary history of the Enterobacteriaceae.</title>
        <authorList>
            <person name="Plunkett G.III."/>
            <person name="Neeno-Eckwall E.C."/>
            <person name="Glasner J.D."/>
            <person name="Perna N.T."/>
        </authorList>
    </citation>
    <scope>NUCLEOTIDE SEQUENCE [LARGE SCALE GENOMIC DNA]</scope>
    <source>
        <strain evidence="9 10">ATCC 51605</strain>
    </source>
</reference>
<proteinExistence type="predicted"/>
<organism evidence="9 10">
    <name type="scientific">Buttiauxella brennerae ATCC 51605</name>
    <dbReference type="NCBI Taxonomy" id="1354251"/>
    <lineage>
        <taxon>Bacteria</taxon>
        <taxon>Pseudomonadati</taxon>
        <taxon>Pseudomonadota</taxon>
        <taxon>Gammaproteobacteria</taxon>
        <taxon>Enterobacterales</taxon>
        <taxon>Enterobacteriaceae</taxon>
        <taxon>Buttiauxella</taxon>
    </lineage>
</organism>
<evidence type="ECO:0000256" key="3">
    <source>
        <dbReference type="ARBA" id="ARBA00023015"/>
    </source>
</evidence>
<dbReference type="PROSITE" id="PS00676">
    <property type="entry name" value="SIGMA54_INTERACT_2"/>
    <property type="match status" value="1"/>
</dbReference>
<dbReference type="SUPFAM" id="SSF52172">
    <property type="entry name" value="CheY-like"/>
    <property type="match status" value="1"/>
</dbReference>
<feature type="modified residue" description="4-aspartylphosphate" evidence="6">
    <location>
        <position position="57"/>
    </location>
</feature>
<dbReference type="PATRIC" id="fig|1354251.4.peg.2857"/>
<comment type="caution">
    <text evidence="9">The sequence shown here is derived from an EMBL/GenBank/DDBJ whole genome shotgun (WGS) entry which is preliminary data.</text>
</comment>
<dbReference type="InterPro" id="IPR011006">
    <property type="entry name" value="CheY-like_superfamily"/>
</dbReference>
<dbReference type="InterPro" id="IPR025943">
    <property type="entry name" value="Sigma_54_int_dom_ATP-bd_2"/>
</dbReference>
<dbReference type="CDD" id="cd00009">
    <property type="entry name" value="AAA"/>
    <property type="match status" value="1"/>
</dbReference>
<keyword evidence="6" id="KW-0597">Phosphoprotein</keyword>
<evidence type="ECO:0000256" key="4">
    <source>
        <dbReference type="ARBA" id="ARBA00023125"/>
    </source>
</evidence>
<protein>
    <submittedName>
        <fullName evidence="9">Putative sensor histidine kinase</fullName>
        <ecNumber evidence="9">3.6.1.15</ecNumber>
    </submittedName>
</protein>
<dbReference type="AlphaFoldDB" id="A0A1B7IME1"/>
<dbReference type="Gene3D" id="1.10.8.60">
    <property type="match status" value="1"/>
</dbReference>
<dbReference type="SMART" id="SM00448">
    <property type="entry name" value="REC"/>
    <property type="match status" value="1"/>
</dbReference>
<evidence type="ECO:0000259" key="7">
    <source>
        <dbReference type="PROSITE" id="PS50045"/>
    </source>
</evidence>
<keyword evidence="5" id="KW-0804">Transcription</keyword>
<dbReference type="PANTHER" id="PTHR32071">
    <property type="entry name" value="TRANSCRIPTIONAL REGULATORY PROTEIN"/>
    <property type="match status" value="1"/>
</dbReference>
<keyword evidence="9" id="KW-0378">Hydrolase</keyword>
<dbReference type="GO" id="GO:0003677">
    <property type="term" value="F:DNA binding"/>
    <property type="evidence" value="ECO:0007669"/>
    <property type="project" value="UniProtKB-KW"/>
</dbReference>
<dbReference type="Pfam" id="PF00072">
    <property type="entry name" value="Response_reg"/>
    <property type="match status" value="1"/>
</dbReference>
<dbReference type="EC" id="3.6.1.15" evidence="9"/>
<keyword evidence="3" id="KW-0805">Transcription regulation</keyword>
<dbReference type="InterPro" id="IPR025944">
    <property type="entry name" value="Sigma_54_int_dom_CS"/>
</dbReference>
<dbReference type="PANTHER" id="PTHR32071:SF116">
    <property type="entry name" value="TRANSCRIPTIONAL REGULATORY PROTEIN GLRR"/>
    <property type="match status" value="1"/>
</dbReference>
<keyword evidence="10" id="KW-1185">Reference proteome</keyword>
<dbReference type="Proteomes" id="UP000078410">
    <property type="component" value="Unassembled WGS sequence"/>
</dbReference>
<keyword evidence="9" id="KW-0418">Kinase</keyword>
<dbReference type="InterPro" id="IPR002078">
    <property type="entry name" value="Sigma_54_int"/>
</dbReference>
<dbReference type="SUPFAM" id="SSF46689">
    <property type="entry name" value="Homeodomain-like"/>
    <property type="match status" value="1"/>
</dbReference>
<dbReference type="GO" id="GO:0016301">
    <property type="term" value="F:kinase activity"/>
    <property type="evidence" value="ECO:0007669"/>
    <property type="project" value="UniProtKB-KW"/>
</dbReference>
<keyword evidence="4" id="KW-0238">DNA-binding</keyword>
<keyword evidence="9" id="KW-0808">Transferase</keyword>
<dbReference type="PROSITE" id="PS50045">
    <property type="entry name" value="SIGMA54_INTERACT_4"/>
    <property type="match status" value="1"/>
</dbReference>
<dbReference type="InterPro" id="IPR003593">
    <property type="entry name" value="AAA+_ATPase"/>
</dbReference>
<dbReference type="GO" id="GO:0000160">
    <property type="term" value="P:phosphorelay signal transduction system"/>
    <property type="evidence" value="ECO:0007669"/>
    <property type="project" value="InterPro"/>
</dbReference>
<evidence type="ECO:0000256" key="6">
    <source>
        <dbReference type="PROSITE-ProRule" id="PRU00169"/>
    </source>
</evidence>
<evidence type="ECO:0000259" key="8">
    <source>
        <dbReference type="PROSITE" id="PS50110"/>
    </source>
</evidence>
<dbReference type="GO" id="GO:0005524">
    <property type="term" value="F:ATP binding"/>
    <property type="evidence" value="ECO:0007669"/>
    <property type="project" value="UniProtKB-KW"/>
</dbReference>
<dbReference type="GO" id="GO:0006355">
    <property type="term" value="P:regulation of DNA-templated transcription"/>
    <property type="evidence" value="ECO:0007669"/>
    <property type="project" value="InterPro"/>
</dbReference>
<evidence type="ECO:0000256" key="2">
    <source>
        <dbReference type="ARBA" id="ARBA00022840"/>
    </source>
</evidence>
<dbReference type="EMBL" id="LXER01000022">
    <property type="protein sequence ID" value="OAT30744.1"/>
    <property type="molecule type" value="Genomic_DNA"/>
</dbReference>
<dbReference type="GO" id="GO:0017111">
    <property type="term" value="F:ribonucleoside triphosphate phosphatase activity"/>
    <property type="evidence" value="ECO:0007669"/>
    <property type="project" value="UniProtKB-EC"/>
</dbReference>